<name>A0AAW7XHD0_9GAMM</name>
<feature type="domain" description="Anti-bacteriophage protein A/HamA C-terminal" evidence="1">
    <location>
        <begin position="31"/>
        <end position="304"/>
    </location>
</feature>
<accession>A0AAW7XHD0</accession>
<evidence type="ECO:0000313" key="3">
    <source>
        <dbReference type="Proteomes" id="UP001169862"/>
    </source>
</evidence>
<dbReference type="RefSeq" id="WP_303548508.1">
    <property type="nucleotide sequence ID" value="NZ_JAUOPG010000002.1"/>
</dbReference>
<dbReference type="InterPro" id="IPR014976">
    <property type="entry name" value="AbpA_HamA_C"/>
</dbReference>
<sequence length="306" mass="34702">MEEINTFTSVDPIDYEDCIGVLEHEYTIEGVAAKVRMHYIKFDGNGRPMIKALANMLYTYIIDYCLAARNRPDTLSSRQSAILIKEARGLFRHPEITAESPDKTGEAGELLLYFLMEAVLKAPQMVSKMELKTNHKDEVKGSDGIHARFDSDSGLVEFFFGESKLYSESSSAIAEAINSVEQFHEIEMYQHEFSMVTKHFKHADEDTKNAISSLIISGEPGPNVCVNHACLIGYDFTGFSDLPYQDGPEALLNEFISRFLVDGERLTRLLQNRFNSFDKKYLCFDVFFIPFPSVSEFRNAFNTALD</sequence>
<gene>
    <name evidence="2" type="ORF">Q4490_02785</name>
</gene>
<evidence type="ECO:0000313" key="2">
    <source>
        <dbReference type="EMBL" id="MDO6452482.1"/>
    </source>
</evidence>
<organism evidence="2 3">
    <name type="scientific">Neptunomonas phycophila</name>
    <dbReference type="NCBI Taxonomy" id="1572645"/>
    <lineage>
        <taxon>Bacteria</taxon>
        <taxon>Pseudomonadati</taxon>
        <taxon>Pseudomonadota</taxon>
        <taxon>Gammaproteobacteria</taxon>
        <taxon>Oceanospirillales</taxon>
        <taxon>Oceanospirillaceae</taxon>
        <taxon>Neptunomonas</taxon>
    </lineage>
</organism>
<reference evidence="2" key="1">
    <citation type="submission" date="2023-07" db="EMBL/GenBank/DDBJ databases">
        <title>Genome content predicts the carbon catabolic preferences of heterotrophic bacteria.</title>
        <authorList>
            <person name="Gralka M."/>
        </authorList>
    </citation>
    <scope>NUCLEOTIDE SEQUENCE</scope>
    <source>
        <strain evidence="2">I2M16</strain>
    </source>
</reference>
<evidence type="ECO:0000259" key="1">
    <source>
        <dbReference type="Pfam" id="PF08878"/>
    </source>
</evidence>
<dbReference type="Pfam" id="PF08878">
    <property type="entry name" value="HamA"/>
    <property type="match status" value="1"/>
</dbReference>
<protein>
    <submittedName>
        <fullName evidence="2">DUF1837 domain-containing protein</fullName>
    </submittedName>
</protein>
<proteinExistence type="predicted"/>
<dbReference type="EMBL" id="JAUOPG010000002">
    <property type="protein sequence ID" value="MDO6452482.1"/>
    <property type="molecule type" value="Genomic_DNA"/>
</dbReference>
<comment type="caution">
    <text evidence="2">The sequence shown here is derived from an EMBL/GenBank/DDBJ whole genome shotgun (WGS) entry which is preliminary data.</text>
</comment>
<dbReference type="Proteomes" id="UP001169862">
    <property type="component" value="Unassembled WGS sequence"/>
</dbReference>
<dbReference type="AlphaFoldDB" id="A0AAW7XHD0"/>